<comment type="similarity">
    <text evidence="1">Belongs to the CdaR family.</text>
</comment>
<dbReference type="Gene3D" id="1.10.10.2840">
    <property type="entry name" value="PucR C-terminal helix-turn-helix domain"/>
    <property type="match status" value="1"/>
</dbReference>
<dbReference type="STRING" id="47855.GA0070606_0579"/>
<evidence type="ECO:0000256" key="1">
    <source>
        <dbReference type="ARBA" id="ARBA00006754"/>
    </source>
</evidence>
<dbReference type="PANTHER" id="PTHR33744">
    <property type="entry name" value="CARBOHYDRATE DIACID REGULATOR"/>
    <property type="match status" value="1"/>
</dbReference>
<reference evidence="5" key="1">
    <citation type="submission" date="2016-06" db="EMBL/GenBank/DDBJ databases">
        <authorList>
            <person name="Varghese N."/>
            <person name="Submissions Spin"/>
        </authorList>
    </citation>
    <scope>NUCLEOTIDE SEQUENCE [LARGE SCALE GENOMIC DNA]</scope>
    <source>
        <strain evidence="5">DSM 43903</strain>
    </source>
</reference>
<name>A0A1C6TTN1_9ACTN</name>
<evidence type="ECO:0000259" key="2">
    <source>
        <dbReference type="Pfam" id="PF13556"/>
    </source>
</evidence>
<dbReference type="Proteomes" id="UP000199001">
    <property type="component" value="Unassembled WGS sequence"/>
</dbReference>
<dbReference type="InterPro" id="IPR025736">
    <property type="entry name" value="PucR_C-HTH_dom"/>
</dbReference>
<feature type="domain" description="CdaR GGDEF-like" evidence="3">
    <location>
        <begin position="308"/>
        <end position="410"/>
    </location>
</feature>
<dbReference type="GO" id="GO:0003677">
    <property type="term" value="F:DNA binding"/>
    <property type="evidence" value="ECO:0007669"/>
    <property type="project" value="UniProtKB-KW"/>
</dbReference>
<protein>
    <submittedName>
        <fullName evidence="4">DNA-binding transcriptional regulator, PucR family</fullName>
    </submittedName>
</protein>
<keyword evidence="4" id="KW-0238">DNA-binding</keyword>
<dbReference type="InterPro" id="IPR042070">
    <property type="entry name" value="PucR_C-HTH_sf"/>
</dbReference>
<keyword evidence="5" id="KW-1185">Reference proteome</keyword>
<accession>A0A1C6TTN1</accession>
<dbReference type="PANTHER" id="PTHR33744:SF17">
    <property type="entry name" value="CONSERVED PROTEIN"/>
    <property type="match status" value="1"/>
</dbReference>
<dbReference type="Pfam" id="PF13556">
    <property type="entry name" value="HTH_30"/>
    <property type="match status" value="1"/>
</dbReference>
<feature type="domain" description="PucR C-terminal helix-turn-helix" evidence="2">
    <location>
        <begin position="466"/>
        <end position="523"/>
    </location>
</feature>
<gene>
    <name evidence="4" type="ORF">GA0070606_0579</name>
</gene>
<dbReference type="AlphaFoldDB" id="A0A1C6TTN1"/>
<dbReference type="EMBL" id="FMHZ01000002">
    <property type="protein sequence ID" value="SCL45048.1"/>
    <property type="molecule type" value="Genomic_DNA"/>
</dbReference>
<organism evidence="4 5">
    <name type="scientific">Micromonospora citrea</name>
    <dbReference type="NCBI Taxonomy" id="47855"/>
    <lineage>
        <taxon>Bacteria</taxon>
        <taxon>Bacillati</taxon>
        <taxon>Actinomycetota</taxon>
        <taxon>Actinomycetes</taxon>
        <taxon>Micromonosporales</taxon>
        <taxon>Micromonosporaceae</taxon>
        <taxon>Micromonospora</taxon>
    </lineage>
</organism>
<evidence type="ECO:0000313" key="4">
    <source>
        <dbReference type="EMBL" id="SCL45048.1"/>
    </source>
</evidence>
<evidence type="ECO:0000313" key="5">
    <source>
        <dbReference type="Proteomes" id="UP000199001"/>
    </source>
</evidence>
<proteinExistence type="inferred from homology"/>
<sequence length="546" mass="57400">MRTTAGHNLVVITVAGVVDAVGAALLKVVVPAGEAEVRDVTLAEPDDAASGQGGDLVLGAGIGTPDQALAVVARYAEAGAAGLVLKPPLAAHPAVTAAAAERRLTLVELQRHGSWAQLVWLLRGVIDRAVAPGPADSGEAGVYDELFALADAAAAVVDAPVTIEDAQSRVLAYSSRQDRADPARVSTIVGRRAPGNVIAHFRSRGVFRKLATGSELIFVPQGPDGTLPRLIIPIRAGGELLGSIWAVVEGPVPDGRLRDLQGAASVLALHLLRLRVQADVARRVSAERLRAALRAPGAMGREELALPEGPWRVVALGAHGGTGETVDNLALWESITRRHGWRQPLIADVGGVLFAVLVDEGDAPGSRPWMERLVRDIAVHDPGLWAASGGVARSLTDLPRSRAEAAELLALPGPARRRDPVLRFEEHWAEVVVHRVVSAVPSGDLLVGGPLPDLVAHDRRHGTDYVATVAAWLEQQGDPTKAARRLHVHPNTLRYRMRRLTEVVAVDLDSPRARLALQIQLAALGLPPAEGQTAGVGGDVGRTPGS</sequence>
<evidence type="ECO:0000259" key="3">
    <source>
        <dbReference type="Pfam" id="PF17853"/>
    </source>
</evidence>
<dbReference type="InterPro" id="IPR041522">
    <property type="entry name" value="CdaR_GGDEF"/>
</dbReference>
<dbReference type="InterPro" id="IPR051448">
    <property type="entry name" value="CdaR-like_regulators"/>
</dbReference>
<dbReference type="Pfam" id="PF17853">
    <property type="entry name" value="GGDEF_2"/>
    <property type="match status" value="1"/>
</dbReference>